<dbReference type="PROSITE" id="PS51391">
    <property type="entry name" value="CID"/>
    <property type="match status" value="1"/>
</dbReference>
<dbReference type="InterPro" id="IPR000061">
    <property type="entry name" value="Surp"/>
</dbReference>
<dbReference type="SMART" id="SM00582">
    <property type="entry name" value="RPR"/>
    <property type="match status" value="1"/>
</dbReference>
<evidence type="ECO:0000259" key="7">
    <source>
        <dbReference type="PROSITE" id="PS51391"/>
    </source>
</evidence>
<dbReference type="InterPro" id="IPR008942">
    <property type="entry name" value="ENTH_VHS"/>
</dbReference>
<protein>
    <recommendedName>
        <fullName evidence="10">RRM domain-containing protein</fullName>
    </recommendedName>
</protein>
<feature type="region of interest" description="Disordered" evidence="3">
    <location>
        <begin position="474"/>
        <end position="495"/>
    </location>
</feature>
<dbReference type="CDD" id="cd12223">
    <property type="entry name" value="RRM_SR140"/>
    <property type="match status" value="1"/>
</dbReference>
<dbReference type="SMART" id="SM01115">
    <property type="entry name" value="cwf21"/>
    <property type="match status" value="1"/>
</dbReference>
<sequence>MLLLLLLLLLRVIIRMKMRRRGVGLSMADRKRKPAASIKPITKKEKVELKKKEEEKAAEVFEEFVASFETSEKSKVKTFVRGGIVNATKEEEEAEIKKSKLYRPTTKFVPVSQHASPTSSSDSKKSAFKKKTEEKKKSNLELFKEELKLFLHKCHMNDSFLCAHKLVVFALKFFSIQEEREERHKRKKNDSEAGGEGGGYGDLDVPLSGRSMLYDDLTAPVTTNLYINCISPKMNEDLLCREFCKYGPLASVKIMWPRTDEERCRTSNRAFVAFMTRKDAERAMAALDGEVDLRTRNVLGTTGKVIMGFEMKLGWGKPARIPPQPLYTPAGVRVAPPPPSGLPFNAQPRDRFRNDFTKPLGSSKAELDKTLSEAVVKVVIPTERNLLFLIHRMVEFVVREGPLFEAMIMNKEKNNPDYRFLFDNKSQDHVYYRWKLFSILQGESPTKWRTAEFRLFRGGSLWRPPILNSYTERSDEGAAVEEAAPPEEEVKKGQLRAEHRQRLETLVEELTPSREDIASAMLFCLDRADAAEEVVGHISESFCSLQVPLQKKASSAISRLYLVSDILHNSCAKVAGASYYRKYFESKLPQIFEHLHAAHKNIQARLQAEQFKQKAMNCFRAWEDWAIYPQPYLIQLQNIFLGFAKAGEEETDTPEVSLSPRCRGDRCFVSPHQPEMLTNAIRQREFYAFVFLEEVSGEIDGAPLNRRLIDGLPMGKTPVDDIDGCPMGWDPLDGVPVDDIDGVPLNAPIDDIDGVPLDESKLPLSRVPLSKWEKIGDTVQTDSKWDTLGEQGDEKKVHISCNSQDEDEDSESDSSADSCRSPNYEGAVLSESKRKRLREVEVKVMKLQDELESGKRQKKSGMSIQQQVENYRKKLLQKEFHKDEEKTERSKSKDGQREERRHKDRSKRNEDGDRRLSSKLGEKLRKSRSISPSRTKSPKWSKRSRSPSPDQKVSKSKSRSPHRSHKKAKKSKH</sequence>
<dbReference type="Pfam" id="PF00076">
    <property type="entry name" value="RRM_1"/>
    <property type="match status" value="1"/>
</dbReference>
<feature type="domain" description="RRM" evidence="5">
    <location>
        <begin position="223"/>
        <end position="318"/>
    </location>
</feature>
<dbReference type="SUPFAM" id="SSF54928">
    <property type="entry name" value="RNA-binding domain, RBD"/>
    <property type="match status" value="1"/>
</dbReference>
<dbReference type="InterPro" id="IPR051485">
    <property type="entry name" value="SR-CTD_assoc_factor"/>
</dbReference>
<dbReference type="InterPro" id="IPR035979">
    <property type="entry name" value="RBD_domain_sf"/>
</dbReference>
<dbReference type="EMBL" id="NHOQ01001678">
    <property type="protein sequence ID" value="PWA22936.1"/>
    <property type="molecule type" value="Genomic_DNA"/>
</dbReference>
<evidence type="ECO:0000256" key="1">
    <source>
        <dbReference type="ARBA" id="ARBA00022884"/>
    </source>
</evidence>
<dbReference type="SMART" id="SM00360">
    <property type="entry name" value="RRM"/>
    <property type="match status" value="1"/>
</dbReference>
<dbReference type="Gene3D" id="1.25.40.90">
    <property type="match status" value="1"/>
</dbReference>
<dbReference type="InterPro" id="IPR012677">
    <property type="entry name" value="Nucleotide-bd_a/b_plait_sf"/>
</dbReference>
<feature type="compositionally biased region" description="Basic and acidic residues" evidence="3">
    <location>
        <begin position="870"/>
        <end position="924"/>
    </location>
</feature>
<dbReference type="Gene3D" id="1.10.10.790">
    <property type="entry name" value="Surp module"/>
    <property type="match status" value="1"/>
</dbReference>
<evidence type="ECO:0000313" key="8">
    <source>
        <dbReference type="EMBL" id="PWA22936.1"/>
    </source>
</evidence>
<comment type="caution">
    <text evidence="8">The sequence shown here is derived from an EMBL/GenBank/DDBJ whole genome shotgun (WGS) entry which is preliminary data.</text>
</comment>
<dbReference type="InterPro" id="IPR035009">
    <property type="entry name" value="SR140_RRM"/>
</dbReference>
<feature type="domain" description="CID" evidence="7">
    <location>
        <begin position="495"/>
        <end position="644"/>
    </location>
</feature>
<dbReference type="PROSITE" id="PS50102">
    <property type="entry name" value="RRM"/>
    <property type="match status" value="1"/>
</dbReference>
<dbReference type="PANTHER" id="PTHR23140:SF5">
    <property type="entry name" value="U2-ASSOCIATED SR140 PROTEIN-LIKE"/>
    <property type="match status" value="1"/>
</dbReference>
<dbReference type="Proteomes" id="UP000250572">
    <property type="component" value="Unassembled WGS sequence"/>
</dbReference>
<dbReference type="GO" id="GO:0005634">
    <property type="term" value="C:nucleus"/>
    <property type="evidence" value="ECO:0007669"/>
    <property type="project" value="TreeGrafter"/>
</dbReference>
<evidence type="ECO:0000259" key="5">
    <source>
        <dbReference type="PROSITE" id="PS50102"/>
    </source>
</evidence>
<feature type="domain" description="SURP motif" evidence="6">
    <location>
        <begin position="389"/>
        <end position="432"/>
    </location>
</feature>
<proteinExistence type="predicted"/>
<reference evidence="8 9" key="1">
    <citation type="journal article" date="2018" name="G3 (Bethesda)">
        <title>A High-Quality Reference Genome for the Invasive Mosquitofish Gambusia affinis Using a Chicago Library.</title>
        <authorList>
            <person name="Hoffberg S.L."/>
            <person name="Troendle N.J."/>
            <person name="Glenn T.C."/>
            <person name="Mahmud O."/>
            <person name="Louha S."/>
            <person name="Chalopin D."/>
            <person name="Bennetzen J.L."/>
            <person name="Mauricio R."/>
        </authorList>
    </citation>
    <scope>NUCLEOTIDE SEQUENCE [LARGE SCALE GENOMIC DNA]</scope>
    <source>
        <strain evidence="8">NE01/NJP1002.9</strain>
        <tissue evidence="8">Muscle</tissue>
    </source>
</reference>
<dbReference type="Gene3D" id="3.30.70.330">
    <property type="match status" value="1"/>
</dbReference>
<feature type="region of interest" description="Disordered" evidence="3">
    <location>
        <begin position="851"/>
        <end position="973"/>
    </location>
</feature>
<accession>A0A315VJ12</accession>
<dbReference type="Gene3D" id="6.10.140.420">
    <property type="match status" value="1"/>
</dbReference>
<feature type="compositionally biased region" description="Basic and acidic residues" evidence="3">
    <location>
        <begin position="122"/>
        <end position="132"/>
    </location>
</feature>
<evidence type="ECO:0000313" key="9">
    <source>
        <dbReference type="Proteomes" id="UP000250572"/>
    </source>
</evidence>
<keyword evidence="1 2" id="KW-0694">RNA-binding</keyword>
<dbReference type="SUPFAM" id="SSF109905">
    <property type="entry name" value="Surp module (SWAP domain)"/>
    <property type="match status" value="1"/>
</dbReference>
<dbReference type="InterPro" id="IPR013170">
    <property type="entry name" value="mRNA_splic_Cwf21_dom"/>
</dbReference>
<feature type="compositionally biased region" description="Acidic residues" evidence="3">
    <location>
        <begin position="804"/>
        <end position="814"/>
    </location>
</feature>
<feature type="chain" id="PRO_5016238162" description="RRM domain-containing protein" evidence="4">
    <location>
        <begin position="16"/>
        <end position="973"/>
    </location>
</feature>
<feature type="region of interest" description="Disordered" evidence="3">
    <location>
        <begin position="789"/>
        <end position="832"/>
    </location>
</feature>
<dbReference type="PANTHER" id="PTHR23140">
    <property type="entry name" value="RNA PROCESSING PROTEIN LD23810P"/>
    <property type="match status" value="1"/>
</dbReference>
<evidence type="ECO:0000259" key="6">
    <source>
        <dbReference type="PROSITE" id="PS50128"/>
    </source>
</evidence>
<feature type="compositionally biased region" description="Basic residues" evidence="3">
    <location>
        <begin position="936"/>
        <end position="945"/>
    </location>
</feature>
<dbReference type="SUPFAM" id="SSF48464">
    <property type="entry name" value="ENTH/VHS domain"/>
    <property type="match status" value="1"/>
</dbReference>
<dbReference type="Pfam" id="PF01805">
    <property type="entry name" value="Surp"/>
    <property type="match status" value="1"/>
</dbReference>
<dbReference type="CDD" id="cd21370">
    <property type="entry name" value="cwf21_SR140"/>
    <property type="match status" value="1"/>
</dbReference>
<organism evidence="8 9">
    <name type="scientific">Gambusia affinis</name>
    <name type="common">Western mosquitofish</name>
    <name type="synonym">Heterandria affinis</name>
    <dbReference type="NCBI Taxonomy" id="33528"/>
    <lineage>
        <taxon>Eukaryota</taxon>
        <taxon>Metazoa</taxon>
        <taxon>Chordata</taxon>
        <taxon>Craniata</taxon>
        <taxon>Vertebrata</taxon>
        <taxon>Euteleostomi</taxon>
        <taxon>Actinopterygii</taxon>
        <taxon>Neopterygii</taxon>
        <taxon>Teleostei</taxon>
        <taxon>Neoteleostei</taxon>
        <taxon>Acanthomorphata</taxon>
        <taxon>Ovalentaria</taxon>
        <taxon>Atherinomorphae</taxon>
        <taxon>Cyprinodontiformes</taxon>
        <taxon>Poeciliidae</taxon>
        <taxon>Poeciliinae</taxon>
        <taxon>Gambusia</taxon>
    </lineage>
</organism>
<evidence type="ECO:0000256" key="2">
    <source>
        <dbReference type="PROSITE-ProRule" id="PRU00176"/>
    </source>
</evidence>
<dbReference type="PROSITE" id="PS50128">
    <property type="entry name" value="SURP"/>
    <property type="match status" value="1"/>
</dbReference>
<dbReference type="InterPro" id="IPR047488">
    <property type="entry name" value="SR140_cwf21"/>
</dbReference>
<feature type="signal peptide" evidence="4">
    <location>
        <begin position="1"/>
        <end position="15"/>
    </location>
</feature>
<dbReference type="GO" id="GO:0006396">
    <property type="term" value="P:RNA processing"/>
    <property type="evidence" value="ECO:0007669"/>
    <property type="project" value="InterPro"/>
</dbReference>
<dbReference type="SMART" id="SM00648">
    <property type="entry name" value="SWAP"/>
    <property type="match status" value="1"/>
</dbReference>
<feature type="compositionally biased region" description="Polar residues" evidence="3">
    <location>
        <begin position="860"/>
        <end position="869"/>
    </location>
</feature>
<feature type="region of interest" description="Disordered" evidence="3">
    <location>
        <begin position="107"/>
        <end position="132"/>
    </location>
</feature>
<evidence type="ECO:0000256" key="3">
    <source>
        <dbReference type="SAM" id="MobiDB-lite"/>
    </source>
</evidence>
<evidence type="ECO:0000256" key="4">
    <source>
        <dbReference type="SAM" id="SignalP"/>
    </source>
</evidence>
<dbReference type="InterPro" id="IPR000504">
    <property type="entry name" value="RRM_dom"/>
</dbReference>
<name>A0A315VJ12_GAMAF</name>
<dbReference type="InterPro" id="IPR006569">
    <property type="entry name" value="CID_dom"/>
</dbReference>
<dbReference type="InterPro" id="IPR035967">
    <property type="entry name" value="SWAP/Surp_sf"/>
</dbReference>
<dbReference type="Pfam" id="PF04818">
    <property type="entry name" value="CID"/>
    <property type="match status" value="1"/>
</dbReference>
<keyword evidence="9" id="KW-1185">Reference proteome</keyword>
<evidence type="ECO:0008006" key="10">
    <source>
        <dbReference type="Google" id="ProtNLM"/>
    </source>
</evidence>
<dbReference type="AlphaFoldDB" id="A0A315VJ12"/>
<keyword evidence="4" id="KW-0732">Signal</keyword>
<feature type="compositionally biased region" description="Basic residues" evidence="3">
    <location>
        <begin position="954"/>
        <end position="973"/>
    </location>
</feature>
<gene>
    <name evidence="8" type="ORF">CCH79_00001964</name>
</gene>
<dbReference type="Pfam" id="PF08312">
    <property type="entry name" value="cwf21"/>
    <property type="match status" value="1"/>
</dbReference>
<dbReference type="GO" id="GO:0003723">
    <property type="term" value="F:RNA binding"/>
    <property type="evidence" value="ECO:0007669"/>
    <property type="project" value="UniProtKB-UniRule"/>
</dbReference>